<proteinExistence type="predicted"/>
<keyword evidence="1" id="KW-1133">Transmembrane helix</keyword>
<gene>
    <name evidence="2" type="ordered locus">Y11_15891</name>
</gene>
<dbReference type="Proteomes" id="UP000008084">
    <property type="component" value="Chromosome"/>
</dbReference>
<evidence type="ECO:0000313" key="2">
    <source>
        <dbReference type="EMBL" id="CBY26592.1"/>
    </source>
</evidence>
<keyword evidence="1" id="KW-0812">Transmembrane</keyword>
<dbReference type="EMBL" id="FR729477">
    <property type="protein sequence ID" value="CBY26592.1"/>
    <property type="molecule type" value="Genomic_DNA"/>
</dbReference>
<dbReference type="KEGG" id="yey:Y11_15891"/>
<organism evidence="2 3">
    <name type="scientific">Yersinia enterocolitica subsp. palearctica serotype O:3 (strain DSM 13030 / CIP 106945 / Y11)</name>
    <dbReference type="NCBI Taxonomy" id="930944"/>
    <lineage>
        <taxon>Bacteria</taxon>
        <taxon>Pseudomonadati</taxon>
        <taxon>Pseudomonadota</taxon>
        <taxon>Gammaproteobacteria</taxon>
        <taxon>Enterobacterales</taxon>
        <taxon>Yersiniaceae</taxon>
        <taxon>Yersinia</taxon>
    </lineage>
</organism>
<sequence length="60" mass="6876">MGVEIYAGVPPLCQSAIILKRLKITDHFQINTARKKKLLHALYPIILLLNLNYVFDNNII</sequence>
<protein>
    <submittedName>
        <fullName evidence="2">Uncharacterized protein</fullName>
    </submittedName>
</protein>
<evidence type="ECO:0000313" key="3">
    <source>
        <dbReference type="Proteomes" id="UP000008084"/>
    </source>
</evidence>
<accession>A0A0H3NNC5</accession>
<dbReference type="AlphaFoldDB" id="A0A0H3NNC5"/>
<reference evidence="2 3" key="1">
    <citation type="journal article" date="2011" name="J. Bacteriol.">
        <title>Complete genome sequence of Yersinia enterocolitica subsp. palearctica serogroup O:3.</title>
        <authorList>
            <person name="Batzilla J."/>
            <person name="Hoper D."/>
            <person name="Antonenka U."/>
            <person name="Heesemann J."/>
            <person name="Rakin A."/>
        </authorList>
    </citation>
    <scope>NUCLEOTIDE SEQUENCE [LARGE SCALE GENOMIC DNA]</scope>
    <source>
        <strain evidence="3">DSM 13030 / CIP 106945 / Y11</strain>
    </source>
</reference>
<dbReference type="PATRIC" id="fig|930944.6.peg.1579"/>
<evidence type="ECO:0000256" key="1">
    <source>
        <dbReference type="SAM" id="Phobius"/>
    </source>
</evidence>
<feature type="transmembrane region" description="Helical" evidence="1">
    <location>
        <begin position="38"/>
        <end position="55"/>
    </location>
</feature>
<dbReference type="HOGENOM" id="CLU_2940922_0_0_6"/>
<name>A0A0H3NNC5_YERE1</name>
<keyword evidence="1" id="KW-0472">Membrane</keyword>